<dbReference type="SUPFAM" id="SSF81383">
    <property type="entry name" value="F-box domain"/>
    <property type="match status" value="1"/>
</dbReference>
<dbReference type="SUPFAM" id="SSF52047">
    <property type="entry name" value="RNI-like"/>
    <property type="match status" value="1"/>
</dbReference>
<sequence>MGYDRISALPDCLITEILLCLPTRDSVKTSVLSTRWRNLWLDVPGLDIKLLFSNANTITNFIERFLEFNSDARLRKFKITYDDTSSKGHGPFGIREWIATAISRGAQHLDVVDTFLRYISFKEFMPLDIYKSKTLVSLKLVEVGMSNPDFVVSLPCLKNMHLEKITYSGEDPSFMEKLISGCPVLEDLTVYRSFDDNVLVLRDQQSERIVLKNLRSLFMIDIDSIISAGFDTSFEMKKVAIRDFLNVISCVRHMIISQLTLEVLNRYLGSIPMFNNLYRLEASCSTHLLQVLPDFLESFPNLKHLTLCVVYFNNLNVKKRKCSVVPRCLLSTLECLEIRELIRGGKTLMNAARYILENSLVLKKLILILSPVTNHISDITKELLTFRKGSRGCNIFMGLLHSESDTPFLQLIG</sequence>
<evidence type="ECO:0000259" key="1">
    <source>
        <dbReference type="SMART" id="SM00256"/>
    </source>
</evidence>
<gene>
    <name evidence="3" type="ORF">BRARA_I01867</name>
</gene>
<reference evidence="3 4" key="1">
    <citation type="submission" date="2018-06" db="EMBL/GenBank/DDBJ databases">
        <title>WGS assembly of Brassica rapa FPsc.</title>
        <authorList>
            <person name="Bowman J."/>
            <person name="Kohchi T."/>
            <person name="Yamato K."/>
            <person name="Jenkins J."/>
            <person name="Shu S."/>
            <person name="Ishizaki K."/>
            <person name="Yamaoka S."/>
            <person name="Nishihama R."/>
            <person name="Nakamura Y."/>
            <person name="Berger F."/>
            <person name="Adam C."/>
            <person name="Aki S."/>
            <person name="Althoff F."/>
            <person name="Araki T."/>
            <person name="Arteaga-Vazquez M."/>
            <person name="Balasubrmanian S."/>
            <person name="Bauer D."/>
            <person name="Boehm C."/>
            <person name="Briginshaw L."/>
            <person name="Caballero-Perez J."/>
            <person name="Catarino B."/>
            <person name="Chen F."/>
            <person name="Chiyoda S."/>
            <person name="Chovatia M."/>
            <person name="Davies K."/>
            <person name="Delmans M."/>
            <person name="Demura T."/>
            <person name="Dierschke T."/>
            <person name="Dolan L."/>
            <person name="Dorantes-Acosta A."/>
            <person name="Eklund D."/>
            <person name="Florent S."/>
            <person name="Flores-Sandoval E."/>
            <person name="Fujiyama A."/>
            <person name="Fukuzawa H."/>
            <person name="Galik B."/>
            <person name="Grimanelli D."/>
            <person name="Grimwood J."/>
            <person name="Grossniklaus U."/>
            <person name="Hamada T."/>
            <person name="Haseloff J."/>
            <person name="Hetherington A."/>
            <person name="Higo A."/>
            <person name="Hirakawa Y."/>
            <person name="Hundley H."/>
            <person name="Ikeda Y."/>
            <person name="Inoue K."/>
            <person name="Inoue S."/>
            <person name="Ishida S."/>
            <person name="Jia Q."/>
            <person name="Kakita M."/>
            <person name="Kanazawa T."/>
            <person name="Kawai Y."/>
            <person name="Kawashima T."/>
            <person name="Kennedy M."/>
            <person name="Kinose K."/>
            <person name="Kinoshita T."/>
            <person name="Kohara Y."/>
            <person name="Koide E."/>
            <person name="Komatsu K."/>
            <person name="Kopischke S."/>
            <person name="Kubo M."/>
            <person name="Kyozuka J."/>
            <person name="Lagercrantz U."/>
            <person name="Lin S."/>
            <person name="Lindquist E."/>
            <person name="Lipzen A."/>
            <person name="Lu C."/>
            <person name="Luna E."/>
            <person name="Martienssen R."/>
            <person name="Minamino N."/>
            <person name="Mizutani M."/>
            <person name="Mizutani M."/>
            <person name="Mochizuki N."/>
            <person name="Monte I."/>
            <person name="Mosher R."/>
            <person name="Nagasaki H."/>
            <person name="Nakagami H."/>
            <person name="Naramoto S."/>
            <person name="Nishitani K."/>
            <person name="Ohtani M."/>
            <person name="Okamoto T."/>
            <person name="Okumura M."/>
            <person name="Phillips J."/>
            <person name="Pollak B."/>
            <person name="Reinders A."/>
            <person name="Roevekamp M."/>
            <person name="Sano R."/>
            <person name="Sawa S."/>
            <person name="Schmid M."/>
            <person name="Shirakawa M."/>
            <person name="Solano R."/>
            <person name="Spunde A."/>
            <person name="Suetsugu N."/>
            <person name="Sugano S."/>
            <person name="Sugiyama A."/>
            <person name="Sun R."/>
            <person name="Suzuki Y."/>
            <person name="Takenaka M."/>
            <person name="Takezawa D."/>
            <person name="Tomogane H."/>
            <person name="Tsuzuki M."/>
            <person name="Ueda T."/>
            <person name="Umeda M."/>
            <person name="Ward J."/>
            <person name="Watanabe Y."/>
            <person name="Yazaki K."/>
            <person name="Yokoyama R."/>
            <person name="Yoshitake Y."/>
            <person name="Yotsui I."/>
            <person name="Zachgo S."/>
            <person name="Schmutz J."/>
        </authorList>
    </citation>
    <scope>NUCLEOTIDE SEQUENCE [LARGE SCALE GENOMIC DNA]</scope>
    <source>
        <strain evidence="4">cv. B-3</strain>
    </source>
</reference>
<evidence type="ECO:0000313" key="3">
    <source>
        <dbReference type="EMBL" id="RID45118.1"/>
    </source>
</evidence>
<dbReference type="PANTHER" id="PTHR31900">
    <property type="entry name" value="F-BOX/RNI SUPERFAMILY PROTEIN-RELATED"/>
    <property type="match status" value="1"/>
</dbReference>
<name>A0A397XX25_BRACM</name>
<evidence type="ECO:0000259" key="2">
    <source>
        <dbReference type="SMART" id="SM00579"/>
    </source>
</evidence>
<dbReference type="Pfam" id="PF24758">
    <property type="entry name" value="LRR_At5g56370"/>
    <property type="match status" value="1"/>
</dbReference>
<accession>A0A397XX25</accession>
<dbReference type="InterPro" id="IPR032675">
    <property type="entry name" value="LRR_dom_sf"/>
</dbReference>
<organism evidence="3 4">
    <name type="scientific">Brassica campestris</name>
    <name type="common">Field mustard</name>
    <dbReference type="NCBI Taxonomy" id="3711"/>
    <lineage>
        <taxon>Eukaryota</taxon>
        <taxon>Viridiplantae</taxon>
        <taxon>Streptophyta</taxon>
        <taxon>Embryophyta</taxon>
        <taxon>Tracheophyta</taxon>
        <taxon>Spermatophyta</taxon>
        <taxon>Magnoliopsida</taxon>
        <taxon>eudicotyledons</taxon>
        <taxon>Gunneridae</taxon>
        <taxon>Pentapetalae</taxon>
        <taxon>rosids</taxon>
        <taxon>malvids</taxon>
        <taxon>Brassicales</taxon>
        <taxon>Brassicaceae</taxon>
        <taxon>Brassiceae</taxon>
        <taxon>Brassica</taxon>
    </lineage>
</organism>
<dbReference type="EMBL" id="CM010636">
    <property type="protein sequence ID" value="RID45118.1"/>
    <property type="molecule type" value="Genomic_DNA"/>
</dbReference>
<dbReference type="InterPro" id="IPR050232">
    <property type="entry name" value="FBL13/AtMIF1-like"/>
</dbReference>
<dbReference type="CDD" id="cd22160">
    <property type="entry name" value="F-box_AtFBL13-like"/>
    <property type="match status" value="1"/>
</dbReference>
<dbReference type="Gene3D" id="3.80.10.10">
    <property type="entry name" value="Ribonuclease Inhibitor"/>
    <property type="match status" value="1"/>
</dbReference>
<proteinExistence type="predicted"/>
<dbReference type="InterPro" id="IPR036047">
    <property type="entry name" value="F-box-like_dom_sf"/>
</dbReference>
<dbReference type="Pfam" id="PF00646">
    <property type="entry name" value="F-box"/>
    <property type="match status" value="1"/>
</dbReference>
<protein>
    <recommendedName>
        <fullName evidence="5">F-box domain-containing protein</fullName>
    </recommendedName>
</protein>
<dbReference type="SMART" id="SM00256">
    <property type="entry name" value="FBOX"/>
    <property type="match status" value="1"/>
</dbReference>
<dbReference type="InterPro" id="IPR055411">
    <property type="entry name" value="LRR_FXL15/At3g58940/PEG3-like"/>
</dbReference>
<dbReference type="InterPro" id="IPR001810">
    <property type="entry name" value="F-box_dom"/>
</dbReference>
<feature type="domain" description="F-box" evidence="1">
    <location>
        <begin position="9"/>
        <end position="48"/>
    </location>
</feature>
<dbReference type="InterPro" id="IPR053781">
    <property type="entry name" value="F-box_AtFBL13-like"/>
</dbReference>
<evidence type="ECO:0008006" key="5">
    <source>
        <dbReference type="Google" id="ProtNLM"/>
    </source>
</evidence>
<dbReference type="Pfam" id="PF08387">
    <property type="entry name" value="FBD"/>
    <property type="match status" value="1"/>
</dbReference>
<evidence type="ECO:0000313" key="4">
    <source>
        <dbReference type="Proteomes" id="UP000264353"/>
    </source>
</evidence>
<dbReference type="InterPro" id="IPR006566">
    <property type="entry name" value="FBD"/>
</dbReference>
<dbReference type="PANTHER" id="PTHR31900:SF33">
    <property type="entry name" value="PROTEIN WITH RNI-LIKE_FBD-LIKE DOMAIN"/>
    <property type="match status" value="1"/>
</dbReference>
<dbReference type="SMART" id="SM00579">
    <property type="entry name" value="FBD"/>
    <property type="match status" value="1"/>
</dbReference>
<dbReference type="Proteomes" id="UP000264353">
    <property type="component" value="Chromosome A9"/>
</dbReference>
<feature type="domain" description="FBD" evidence="2">
    <location>
        <begin position="327"/>
        <end position="398"/>
    </location>
</feature>
<dbReference type="AlphaFoldDB" id="A0A397XX25"/>